<accession>A0A3P6S7E7</accession>
<name>A0A3P6S7E7_LITSI</name>
<proteinExistence type="predicted"/>
<keyword evidence="2" id="KW-1185">Reference proteome</keyword>
<reference evidence="1 2" key="1">
    <citation type="submission" date="2018-08" db="EMBL/GenBank/DDBJ databases">
        <authorList>
            <person name="Laetsch R D."/>
            <person name="Stevens L."/>
            <person name="Kumar S."/>
            <person name="Blaxter L. M."/>
        </authorList>
    </citation>
    <scope>NUCLEOTIDE SEQUENCE [LARGE SCALE GENOMIC DNA]</scope>
</reference>
<dbReference type="AlphaFoldDB" id="A0A3P6S7E7"/>
<organism evidence="1 2">
    <name type="scientific">Litomosoides sigmodontis</name>
    <name type="common">Filarial nematode worm</name>
    <dbReference type="NCBI Taxonomy" id="42156"/>
    <lineage>
        <taxon>Eukaryota</taxon>
        <taxon>Metazoa</taxon>
        <taxon>Ecdysozoa</taxon>
        <taxon>Nematoda</taxon>
        <taxon>Chromadorea</taxon>
        <taxon>Rhabditida</taxon>
        <taxon>Spirurina</taxon>
        <taxon>Spiruromorpha</taxon>
        <taxon>Filarioidea</taxon>
        <taxon>Onchocercidae</taxon>
        <taxon>Litomosoides</taxon>
    </lineage>
</organism>
<dbReference type="OMA" id="ETKYAGE"/>
<sequence>MEGSGCSQQLLKGQQYRVIYVVHPNMKVTREILVNGKSIETKYAGEYLYISGEGQAMFINYAPSEQSHYNDHFSIHAYQAHTPAIYNGYDCLRMRWTEVAQKLAHFARNNDEDNR</sequence>
<dbReference type="OrthoDB" id="5817901at2759"/>
<protein>
    <submittedName>
        <fullName evidence="1">Uncharacterized protein</fullName>
    </submittedName>
</protein>
<dbReference type="Proteomes" id="UP000277928">
    <property type="component" value="Unassembled WGS sequence"/>
</dbReference>
<dbReference type="EMBL" id="UYRX01000056">
    <property type="protein sequence ID" value="VDK71782.1"/>
    <property type="molecule type" value="Genomic_DNA"/>
</dbReference>
<gene>
    <name evidence="1" type="ORF">NLS_LOCUS1561</name>
</gene>
<evidence type="ECO:0000313" key="2">
    <source>
        <dbReference type="Proteomes" id="UP000277928"/>
    </source>
</evidence>
<evidence type="ECO:0000313" key="1">
    <source>
        <dbReference type="EMBL" id="VDK71782.1"/>
    </source>
</evidence>